<organism evidence="2 3">
    <name type="scientific">Aequorivita antarctica</name>
    <dbReference type="NCBI Taxonomy" id="153266"/>
    <lineage>
        <taxon>Bacteria</taxon>
        <taxon>Pseudomonadati</taxon>
        <taxon>Bacteroidota</taxon>
        <taxon>Flavobacteriia</taxon>
        <taxon>Flavobacteriales</taxon>
        <taxon>Flavobacteriaceae</taxon>
        <taxon>Aequorivita</taxon>
    </lineage>
</organism>
<keyword evidence="3" id="KW-1185">Reference proteome</keyword>
<comment type="caution">
    <text evidence="2">The sequence shown here is derived from an EMBL/GenBank/DDBJ whole genome shotgun (WGS) entry which is preliminary data.</text>
</comment>
<dbReference type="OrthoDB" id="9773582at2"/>
<name>A0A5C6Z1Y0_9FLAO</name>
<dbReference type="SUPFAM" id="SSF48317">
    <property type="entry name" value="Acid phosphatase/Vanadium-dependent haloperoxidase"/>
    <property type="match status" value="1"/>
</dbReference>
<dbReference type="InterPro" id="IPR000326">
    <property type="entry name" value="PAP2/HPO"/>
</dbReference>
<evidence type="ECO:0000313" key="2">
    <source>
        <dbReference type="EMBL" id="TXD74078.1"/>
    </source>
</evidence>
<dbReference type="InterPro" id="IPR036938">
    <property type="entry name" value="PAP2/HPO_sf"/>
</dbReference>
<reference evidence="2 3" key="1">
    <citation type="submission" date="2019-08" db="EMBL/GenBank/DDBJ databases">
        <title>Genome of Aequorivita antarctica SW49 (type strain).</title>
        <authorList>
            <person name="Bowman J.P."/>
        </authorList>
    </citation>
    <scope>NUCLEOTIDE SEQUENCE [LARGE SCALE GENOMIC DNA]</scope>
    <source>
        <strain evidence="2 3">SW49</strain>
    </source>
</reference>
<protein>
    <submittedName>
        <fullName evidence="2">Phosphatase PAP2 family protein</fullName>
    </submittedName>
</protein>
<dbReference type="RefSeq" id="WP_111843617.1">
    <property type="nucleotide sequence ID" value="NZ_UEGI01000002.1"/>
</dbReference>
<evidence type="ECO:0000259" key="1">
    <source>
        <dbReference type="SMART" id="SM00014"/>
    </source>
</evidence>
<dbReference type="CDD" id="cd03394">
    <property type="entry name" value="PAP2_like_5"/>
    <property type="match status" value="1"/>
</dbReference>
<evidence type="ECO:0000313" key="3">
    <source>
        <dbReference type="Proteomes" id="UP000321497"/>
    </source>
</evidence>
<dbReference type="AlphaFoldDB" id="A0A5C6Z1Y0"/>
<gene>
    <name evidence="2" type="ORF">ESU54_06280</name>
</gene>
<dbReference type="EMBL" id="VORT01000003">
    <property type="protein sequence ID" value="TXD74078.1"/>
    <property type="molecule type" value="Genomic_DNA"/>
</dbReference>
<proteinExistence type="predicted"/>
<accession>A0A5C6Z1Y0</accession>
<dbReference type="Gene3D" id="1.20.144.10">
    <property type="entry name" value="Phosphatidic acid phosphatase type 2/haloperoxidase"/>
    <property type="match status" value="1"/>
</dbReference>
<dbReference type="SMART" id="SM00014">
    <property type="entry name" value="acidPPc"/>
    <property type="match status" value="1"/>
</dbReference>
<dbReference type="Proteomes" id="UP000321497">
    <property type="component" value="Unassembled WGS sequence"/>
</dbReference>
<feature type="domain" description="Phosphatidic acid phosphatase type 2/haloperoxidase" evidence="1">
    <location>
        <begin position="111"/>
        <end position="214"/>
    </location>
</feature>
<dbReference type="Pfam" id="PF01569">
    <property type="entry name" value="PAP2"/>
    <property type="match status" value="1"/>
</dbReference>
<sequence>MKTKLIILLLFLSINNMFSQEITKTDSIVPIKKDYLKFDYKALIIPSAFMAYGIIGIESDGLKGFNANIREEVTEDIDDKFTIDDFSQYAPAIAVYGLNLFGVEGKNNFKDRSIILGTSYLLMGTWVTVMKKTTRIERPDKSGFNSFPSGHTATAFASAEFLWQEYKDVSFWYGISGYVVATGTGFFRIYNDKHWLTDVAMGAGIGILTTKIAYWVFPLMENHIFNRKENRTTAMVAPFYNGKQLGAGILFKIN</sequence>